<evidence type="ECO:0000313" key="22">
    <source>
        <dbReference type="Proteomes" id="UP000579904"/>
    </source>
</evidence>
<keyword evidence="19" id="KW-0449">Lipoprotein</keyword>
<keyword evidence="14" id="KW-0333">Golgi apparatus</keyword>
<keyword evidence="22" id="KW-1185">Reference proteome</keyword>
<comment type="subcellular location">
    <subcellularLocation>
        <location evidence="3">Cell membrane</location>
        <topology evidence="3">Lipid-anchor</topology>
        <topology evidence="3">GPI-anchor</topology>
    </subcellularLocation>
    <subcellularLocation>
        <location evidence="2">Golgi apparatus</location>
    </subcellularLocation>
    <subcellularLocation>
        <location evidence="1">Membrane raft</location>
    </subcellularLocation>
    <subcellularLocation>
        <location evidence="4">Secreted</location>
    </subcellularLocation>
</comment>
<keyword evidence="13" id="KW-0391">Immunity</keyword>
<dbReference type="GO" id="GO:0046696">
    <property type="term" value="C:lipopolysaccharide receptor complex"/>
    <property type="evidence" value="ECO:0007669"/>
    <property type="project" value="TreeGrafter"/>
</dbReference>
<feature type="non-terminal residue" evidence="21">
    <location>
        <position position="408"/>
    </location>
</feature>
<evidence type="ECO:0000256" key="4">
    <source>
        <dbReference type="ARBA" id="ARBA00004613"/>
    </source>
</evidence>
<keyword evidence="18" id="KW-0395">Inflammatory response</keyword>
<dbReference type="GO" id="GO:0071222">
    <property type="term" value="P:cellular response to lipopolysaccharide"/>
    <property type="evidence" value="ECO:0007669"/>
    <property type="project" value="TreeGrafter"/>
</dbReference>
<name>A0A7L3NBG2_9AVES</name>
<evidence type="ECO:0000256" key="3">
    <source>
        <dbReference type="ARBA" id="ARBA00004609"/>
    </source>
</evidence>
<keyword evidence="9" id="KW-0433">Leucine-rich repeat</keyword>
<evidence type="ECO:0000256" key="10">
    <source>
        <dbReference type="ARBA" id="ARBA00022622"/>
    </source>
</evidence>
<dbReference type="GO" id="GO:0001530">
    <property type="term" value="F:lipopolysaccharide binding"/>
    <property type="evidence" value="ECO:0007669"/>
    <property type="project" value="TreeGrafter"/>
</dbReference>
<keyword evidence="10" id="KW-0336">GPI-anchor</keyword>
<dbReference type="Gene3D" id="3.80.10.10">
    <property type="entry name" value="Ribonuclease Inhibitor"/>
    <property type="match status" value="1"/>
</dbReference>
<evidence type="ECO:0000256" key="12">
    <source>
        <dbReference type="ARBA" id="ARBA00022737"/>
    </source>
</evidence>
<dbReference type="InterPro" id="IPR016337">
    <property type="entry name" value="Monocyte_diff_Ag_CD14"/>
</dbReference>
<dbReference type="GO" id="GO:0045121">
    <property type="term" value="C:membrane raft"/>
    <property type="evidence" value="ECO:0007669"/>
    <property type="project" value="UniProtKB-SubCell"/>
</dbReference>
<dbReference type="GO" id="GO:0005794">
    <property type="term" value="C:Golgi apparatus"/>
    <property type="evidence" value="ECO:0007669"/>
    <property type="project" value="UniProtKB-SubCell"/>
</dbReference>
<keyword evidence="15" id="KW-0472">Membrane</keyword>
<dbReference type="GO" id="GO:0006954">
    <property type="term" value="P:inflammatory response"/>
    <property type="evidence" value="ECO:0007669"/>
    <property type="project" value="UniProtKB-KW"/>
</dbReference>
<evidence type="ECO:0000256" key="19">
    <source>
        <dbReference type="ARBA" id="ARBA00023288"/>
    </source>
</evidence>
<keyword evidence="6" id="KW-1003">Cell membrane</keyword>
<organism evidence="21 22">
    <name type="scientific">Oreotrochilus melanogaster</name>
    <dbReference type="NCBI Taxonomy" id="689266"/>
    <lineage>
        <taxon>Eukaryota</taxon>
        <taxon>Metazoa</taxon>
        <taxon>Chordata</taxon>
        <taxon>Craniata</taxon>
        <taxon>Vertebrata</taxon>
        <taxon>Euteleostomi</taxon>
        <taxon>Archelosauria</taxon>
        <taxon>Archosauria</taxon>
        <taxon>Dinosauria</taxon>
        <taxon>Saurischia</taxon>
        <taxon>Theropoda</taxon>
        <taxon>Coelurosauria</taxon>
        <taxon>Aves</taxon>
        <taxon>Neognathae</taxon>
        <taxon>Neoaves</taxon>
        <taxon>Strisores</taxon>
        <taxon>Apodiformes</taxon>
        <taxon>Trochilidae</taxon>
        <taxon>Oreotrochilus</taxon>
    </lineage>
</organism>
<keyword evidence="16" id="KW-1015">Disulfide bond</keyword>
<protein>
    <recommendedName>
        <fullName evidence="5">Monocyte differentiation antigen CD14</fullName>
    </recommendedName>
    <alternativeName>
        <fullName evidence="20">Myeloid cell-specific leucine-rich glycoprotein</fullName>
    </alternativeName>
</protein>
<dbReference type="InterPro" id="IPR003591">
    <property type="entry name" value="Leu-rich_rpt_typical-subtyp"/>
</dbReference>
<keyword evidence="17" id="KW-0325">Glycoprotein</keyword>
<accession>A0A7L3NBG2</accession>
<comment type="caution">
    <text evidence="21">The sequence shown here is derived from an EMBL/GenBank/DDBJ whole genome shotgun (WGS) entry which is preliminary data.</text>
</comment>
<evidence type="ECO:0000256" key="15">
    <source>
        <dbReference type="ARBA" id="ARBA00023136"/>
    </source>
</evidence>
<evidence type="ECO:0000256" key="7">
    <source>
        <dbReference type="ARBA" id="ARBA00022525"/>
    </source>
</evidence>
<keyword evidence="11" id="KW-0732">Signal</keyword>
<dbReference type="GO" id="GO:0034142">
    <property type="term" value="P:toll-like receptor 4 signaling pathway"/>
    <property type="evidence" value="ECO:0007669"/>
    <property type="project" value="TreeGrafter"/>
</dbReference>
<evidence type="ECO:0000313" key="21">
    <source>
        <dbReference type="EMBL" id="NXU76309.1"/>
    </source>
</evidence>
<dbReference type="GO" id="GO:0045087">
    <property type="term" value="P:innate immune response"/>
    <property type="evidence" value="ECO:0007669"/>
    <property type="project" value="UniProtKB-KW"/>
</dbReference>
<dbReference type="GO" id="GO:0009897">
    <property type="term" value="C:external side of plasma membrane"/>
    <property type="evidence" value="ECO:0007669"/>
    <property type="project" value="TreeGrafter"/>
</dbReference>
<dbReference type="PANTHER" id="PTHR10630:SF3">
    <property type="entry name" value="MONOCYTE DIFFERENTIATION ANTIGEN CD14"/>
    <property type="match status" value="1"/>
</dbReference>
<evidence type="ECO:0000256" key="16">
    <source>
        <dbReference type="ARBA" id="ARBA00023157"/>
    </source>
</evidence>
<evidence type="ECO:0000256" key="14">
    <source>
        <dbReference type="ARBA" id="ARBA00023034"/>
    </source>
</evidence>
<sequence>MRVAVLLLLGVVEARGPCFFNRTQEHCVCYNLSQKSIGSVIQCLAASVVEFWGGELERYTAQPITDLEDAPTVLGSLIIKKIIFGDLLVPEVLLARVLRFFSYTHVEELVFKSCVFQGRGNWAGMAGQGLPILSLQFHNVTSAPLLGREEEFSSLGTWLETLQELAVTESRVTSLPCGIGRLFKALHSLDLAGNSLGDESLLPTFCQGAFPQLQVLSLQHNELTSYPGICQSLRLLPETLRIFNLSAVGLDEVLRPLPPHLEVLDLSRNHLRAVDISLSFLRKLFLSQNLLEAAPSLGNCPRLDTLYLENNSIAELPWEEVKLLGVLREVALDGNPYSCSCSGAGGLQALAATGHLGQGWPQDYRCHLPPGYQGWQVKDVPVSGLRCHSVAVIVPITVVLVLLGLAGA</sequence>
<evidence type="ECO:0000256" key="11">
    <source>
        <dbReference type="ARBA" id="ARBA00022729"/>
    </source>
</evidence>
<dbReference type="EMBL" id="VZUB01011533">
    <property type="protein sequence ID" value="NXU76309.1"/>
    <property type="molecule type" value="Genomic_DNA"/>
</dbReference>
<dbReference type="SUPFAM" id="SSF52058">
    <property type="entry name" value="L domain-like"/>
    <property type="match status" value="1"/>
</dbReference>
<dbReference type="PANTHER" id="PTHR10630">
    <property type="entry name" value="MONOCYTE DIFFERENTIATION ANTIGEN CD14"/>
    <property type="match status" value="1"/>
</dbReference>
<evidence type="ECO:0000256" key="2">
    <source>
        <dbReference type="ARBA" id="ARBA00004555"/>
    </source>
</evidence>
<evidence type="ECO:0000256" key="6">
    <source>
        <dbReference type="ARBA" id="ARBA00022475"/>
    </source>
</evidence>
<feature type="non-terminal residue" evidence="21">
    <location>
        <position position="1"/>
    </location>
</feature>
<reference evidence="21 22" key="1">
    <citation type="submission" date="2019-09" db="EMBL/GenBank/DDBJ databases">
        <title>Bird 10,000 Genomes (B10K) Project - Family phase.</title>
        <authorList>
            <person name="Zhang G."/>
        </authorList>
    </citation>
    <scope>NUCLEOTIDE SEQUENCE [LARGE SCALE GENOMIC DNA]</scope>
    <source>
        <strain evidence="21">OUT-0002</strain>
    </source>
</reference>
<proteinExistence type="predicted"/>
<keyword evidence="12" id="KW-0677">Repeat</keyword>
<dbReference type="GO" id="GO:0005576">
    <property type="term" value="C:extracellular region"/>
    <property type="evidence" value="ECO:0007669"/>
    <property type="project" value="UniProtKB-SubCell"/>
</dbReference>
<keyword evidence="8" id="KW-0399">Innate immunity</keyword>
<dbReference type="AlphaFoldDB" id="A0A7L3NBG2"/>
<dbReference type="OrthoDB" id="676979at2759"/>
<evidence type="ECO:0000256" key="5">
    <source>
        <dbReference type="ARBA" id="ARBA00020237"/>
    </source>
</evidence>
<evidence type="ECO:0000256" key="17">
    <source>
        <dbReference type="ARBA" id="ARBA00023180"/>
    </source>
</evidence>
<evidence type="ECO:0000256" key="18">
    <source>
        <dbReference type="ARBA" id="ARBA00023198"/>
    </source>
</evidence>
<dbReference type="InterPro" id="IPR032675">
    <property type="entry name" value="LRR_dom_sf"/>
</dbReference>
<evidence type="ECO:0000256" key="8">
    <source>
        <dbReference type="ARBA" id="ARBA00022588"/>
    </source>
</evidence>
<keyword evidence="7" id="KW-0964">Secreted</keyword>
<evidence type="ECO:0000256" key="13">
    <source>
        <dbReference type="ARBA" id="ARBA00022859"/>
    </source>
</evidence>
<dbReference type="Pfam" id="PF13516">
    <property type="entry name" value="LRR_6"/>
    <property type="match status" value="2"/>
</dbReference>
<dbReference type="Proteomes" id="UP000579904">
    <property type="component" value="Unassembled WGS sequence"/>
</dbReference>
<dbReference type="InterPro" id="IPR001611">
    <property type="entry name" value="Leu-rich_rpt"/>
</dbReference>
<evidence type="ECO:0000256" key="1">
    <source>
        <dbReference type="ARBA" id="ARBA00004285"/>
    </source>
</evidence>
<gene>
    <name evidence="21" type="primary">Tlr22</name>
    <name evidence="21" type="ORF">OREMEL_R12910</name>
</gene>
<evidence type="ECO:0000256" key="9">
    <source>
        <dbReference type="ARBA" id="ARBA00022614"/>
    </source>
</evidence>
<evidence type="ECO:0000256" key="20">
    <source>
        <dbReference type="ARBA" id="ARBA00031013"/>
    </source>
</evidence>
<dbReference type="GO" id="GO:0001819">
    <property type="term" value="P:positive regulation of cytokine production"/>
    <property type="evidence" value="ECO:0007669"/>
    <property type="project" value="TreeGrafter"/>
</dbReference>
<dbReference type="PROSITE" id="PS51450">
    <property type="entry name" value="LRR"/>
    <property type="match status" value="2"/>
</dbReference>
<dbReference type="SMART" id="SM00369">
    <property type="entry name" value="LRR_TYP"/>
    <property type="match status" value="3"/>
</dbReference>